<evidence type="ECO:0000313" key="5">
    <source>
        <dbReference type="EMBL" id="MYN46577.1"/>
    </source>
</evidence>
<dbReference type="Proteomes" id="UP000444316">
    <property type="component" value="Unassembled WGS sequence"/>
</dbReference>
<comment type="caution">
    <text evidence="5">The sequence shown here is derived from an EMBL/GenBank/DDBJ whole genome shotgun (WGS) entry which is preliminary data.</text>
</comment>
<dbReference type="SUPFAM" id="SSF55387">
    <property type="entry name" value="Frataxin/Nqo15-like"/>
    <property type="match status" value="1"/>
</dbReference>
<dbReference type="HAMAP" id="MF_00142">
    <property type="entry name" value="CyaY"/>
    <property type="match status" value="1"/>
</dbReference>
<dbReference type="PROSITE" id="PS01344">
    <property type="entry name" value="FRATAXIN_1"/>
    <property type="match status" value="1"/>
</dbReference>
<evidence type="ECO:0000256" key="3">
    <source>
        <dbReference type="ARBA" id="ARBA00023004"/>
    </source>
</evidence>
<comment type="similarity">
    <text evidence="1 4">Belongs to the frataxin family.</text>
</comment>
<evidence type="ECO:0000313" key="6">
    <source>
        <dbReference type="Proteomes" id="UP000444316"/>
    </source>
</evidence>
<dbReference type="PANTHER" id="PTHR16821">
    <property type="entry name" value="FRATAXIN"/>
    <property type="match status" value="1"/>
</dbReference>
<dbReference type="SMART" id="SM01219">
    <property type="entry name" value="Frataxin_Cyay"/>
    <property type="match status" value="1"/>
</dbReference>
<dbReference type="Gene3D" id="3.30.920.10">
    <property type="entry name" value="Frataxin/CyaY"/>
    <property type="match status" value="1"/>
</dbReference>
<dbReference type="PANTHER" id="PTHR16821:SF2">
    <property type="entry name" value="FRATAXIN, MITOCHONDRIAL"/>
    <property type="match status" value="1"/>
</dbReference>
<evidence type="ECO:0000256" key="1">
    <source>
        <dbReference type="ARBA" id="ARBA00008183"/>
    </source>
</evidence>
<dbReference type="NCBIfam" id="TIGR03421">
    <property type="entry name" value="FeS_CyaY"/>
    <property type="match status" value="1"/>
</dbReference>
<keyword evidence="3 4" id="KW-0408">Iron</keyword>
<sequence>MGESEFLAQADATLSRIALALDELNDEGMIDVECSRSGNVLEIEFIDNGSKIIVNSQAAMQEMWVASRSGGYHYRMRDGKWHNTRDDSELFSALSEMVSAQGGAPVCLEGCSE</sequence>
<evidence type="ECO:0000256" key="4">
    <source>
        <dbReference type="HAMAP-Rule" id="MF_00142"/>
    </source>
</evidence>
<dbReference type="GO" id="GO:0016226">
    <property type="term" value="P:iron-sulfur cluster assembly"/>
    <property type="evidence" value="ECO:0007669"/>
    <property type="project" value="UniProtKB-UniRule"/>
</dbReference>
<dbReference type="Pfam" id="PF01491">
    <property type="entry name" value="Frataxin_Cyay"/>
    <property type="match status" value="1"/>
</dbReference>
<dbReference type="EMBL" id="WWCL01000003">
    <property type="protein sequence ID" value="MYN46577.1"/>
    <property type="molecule type" value="Genomic_DNA"/>
</dbReference>
<name>A0A845I331_9BURK</name>
<dbReference type="InterPro" id="IPR020895">
    <property type="entry name" value="Frataxin_CS"/>
</dbReference>
<dbReference type="InterPro" id="IPR002908">
    <property type="entry name" value="Frataxin/CyaY"/>
</dbReference>
<gene>
    <name evidence="4 5" type="primary">cyaY</name>
    <name evidence="5" type="ORF">GTP23_16135</name>
</gene>
<organism evidence="5 6">
    <name type="scientific">Duganella fentianensis</name>
    <dbReference type="NCBI Taxonomy" id="2692177"/>
    <lineage>
        <taxon>Bacteria</taxon>
        <taxon>Pseudomonadati</taxon>
        <taxon>Pseudomonadota</taxon>
        <taxon>Betaproteobacteria</taxon>
        <taxon>Burkholderiales</taxon>
        <taxon>Oxalobacteraceae</taxon>
        <taxon>Telluria group</taxon>
        <taxon>Duganella</taxon>
    </lineage>
</organism>
<dbReference type="InterPro" id="IPR036524">
    <property type="entry name" value="Frataxin/CyaY_sf"/>
</dbReference>
<comment type="function">
    <text evidence="4">Involved in iron-sulfur (Fe-S) cluster assembly. May act as a regulator of Fe-S biogenesis.</text>
</comment>
<accession>A0A845I331</accession>
<evidence type="ECO:0000256" key="2">
    <source>
        <dbReference type="ARBA" id="ARBA00022723"/>
    </source>
</evidence>
<keyword evidence="6" id="KW-1185">Reference proteome</keyword>
<proteinExistence type="inferred from homology"/>
<dbReference type="AlphaFoldDB" id="A0A845I331"/>
<dbReference type="PROSITE" id="PS50810">
    <property type="entry name" value="FRATAXIN_2"/>
    <property type="match status" value="1"/>
</dbReference>
<reference evidence="5" key="1">
    <citation type="submission" date="2019-12" db="EMBL/GenBank/DDBJ databases">
        <title>Novel species isolated from a subtropical stream in China.</title>
        <authorList>
            <person name="Lu H."/>
        </authorList>
    </citation>
    <scope>NUCLEOTIDE SEQUENCE [LARGE SCALE GENOMIC DNA]</scope>
    <source>
        <strain evidence="5">FT93W</strain>
    </source>
</reference>
<protein>
    <recommendedName>
        <fullName evidence="4">Iron-sulfur cluster assembly protein CyaY</fullName>
    </recommendedName>
</protein>
<dbReference type="GO" id="GO:0005737">
    <property type="term" value="C:cytoplasm"/>
    <property type="evidence" value="ECO:0007669"/>
    <property type="project" value="UniProtKB-ARBA"/>
</dbReference>
<dbReference type="GO" id="GO:0008199">
    <property type="term" value="F:ferric iron binding"/>
    <property type="evidence" value="ECO:0007669"/>
    <property type="project" value="InterPro"/>
</dbReference>
<dbReference type="InterPro" id="IPR047584">
    <property type="entry name" value="CyaY"/>
</dbReference>
<dbReference type="RefSeq" id="WP_155436358.1">
    <property type="nucleotide sequence ID" value="NZ_WWCL01000003.1"/>
</dbReference>
<keyword evidence="2 4" id="KW-0479">Metal-binding</keyword>